<keyword evidence="6" id="KW-0812">Transmembrane</keyword>
<name>A0AAV8QPN4_ENSVE</name>
<keyword evidence="3" id="KW-0804">Transcription</keyword>
<feature type="region of interest" description="Disordered" evidence="5">
    <location>
        <begin position="74"/>
        <end position="114"/>
    </location>
</feature>
<dbReference type="PANTHER" id="PTHR47605:SF2">
    <property type="entry name" value="TRANSCRIPTIONAL ELONGATION REGULATOR MINIYO"/>
    <property type="match status" value="1"/>
</dbReference>
<reference evidence="10 11" key="1">
    <citation type="submission" date="2022-12" db="EMBL/GenBank/DDBJ databases">
        <title>Chromosome-scale assembly of the Ensete ventricosum genome.</title>
        <authorList>
            <person name="Dussert Y."/>
            <person name="Stocks J."/>
            <person name="Wendawek A."/>
            <person name="Woldeyes F."/>
            <person name="Nichols R.A."/>
            <person name="Borrell J.S."/>
        </authorList>
    </citation>
    <scope>NUCLEOTIDE SEQUENCE [LARGE SCALE GENOMIC DNA]</scope>
    <source>
        <strain evidence="11">cv. Maze</strain>
        <tissue evidence="10">Seeds</tissue>
    </source>
</reference>
<evidence type="ECO:0008006" key="12">
    <source>
        <dbReference type="Google" id="ProtNLM"/>
    </source>
</evidence>
<evidence type="ECO:0000259" key="9">
    <source>
        <dbReference type="Pfam" id="PF25766"/>
    </source>
</evidence>
<feature type="domain" description="RPAP1 N-terminal" evidence="8">
    <location>
        <begin position="259"/>
        <end position="302"/>
    </location>
</feature>
<gene>
    <name evidence="10" type="ORF">OPV22_021929</name>
</gene>
<dbReference type="PANTHER" id="PTHR47605">
    <property type="entry name" value="TRANSCRIPTIONAL ELONGATION REGULATOR MINIYO"/>
    <property type="match status" value="1"/>
</dbReference>
<evidence type="ECO:0000256" key="6">
    <source>
        <dbReference type="SAM" id="Phobius"/>
    </source>
</evidence>
<dbReference type="Proteomes" id="UP001222027">
    <property type="component" value="Unassembled WGS sequence"/>
</dbReference>
<dbReference type="EMBL" id="JAQQAF010000006">
    <property type="protein sequence ID" value="KAJ8478202.1"/>
    <property type="molecule type" value="Genomic_DNA"/>
</dbReference>
<organism evidence="10 11">
    <name type="scientific">Ensete ventricosum</name>
    <name type="common">Abyssinian banana</name>
    <name type="synonym">Musa ensete</name>
    <dbReference type="NCBI Taxonomy" id="4639"/>
    <lineage>
        <taxon>Eukaryota</taxon>
        <taxon>Viridiplantae</taxon>
        <taxon>Streptophyta</taxon>
        <taxon>Embryophyta</taxon>
        <taxon>Tracheophyta</taxon>
        <taxon>Spermatophyta</taxon>
        <taxon>Magnoliopsida</taxon>
        <taxon>Liliopsida</taxon>
        <taxon>Zingiberales</taxon>
        <taxon>Musaceae</taxon>
        <taxon>Ensete</taxon>
    </lineage>
</organism>
<keyword evidence="4" id="KW-0539">Nucleus</keyword>
<dbReference type="Pfam" id="PF25766">
    <property type="entry name" value="TPR_RPAP1"/>
    <property type="match status" value="1"/>
</dbReference>
<evidence type="ECO:0000256" key="1">
    <source>
        <dbReference type="ARBA" id="ARBA00004123"/>
    </source>
</evidence>
<dbReference type="InterPro" id="IPR013929">
    <property type="entry name" value="RPAP1_C"/>
</dbReference>
<evidence type="ECO:0000256" key="3">
    <source>
        <dbReference type="ARBA" id="ARBA00023163"/>
    </source>
</evidence>
<evidence type="ECO:0000256" key="4">
    <source>
        <dbReference type="ARBA" id="ARBA00023242"/>
    </source>
</evidence>
<feature type="transmembrane region" description="Helical" evidence="6">
    <location>
        <begin position="854"/>
        <end position="880"/>
    </location>
</feature>
<evidence type="ECO:0000259" key="7">
    <source>
        <dbReference type="Pfam" id="PF08620"/>
    </source>
</evidence>
<evidence type="ECO:0000256" key="5">
    <source>
        <dbReference type="SAM" id="MobiDB-lite"/>
    </source>
</evidence>
<dbReference type="Pfam" id="PF08620">
    <property type="entry name" value="RPAP1_C"/>
    <property type="match status" value="1"/>
</dbReference>
<feature type="region of interest" description="Disordered" evidence="5">
    <location>
        <begin position="227"/>
        <end position="257"/>
    </location>
</feature>
<dbReference type="InterPro" id="IPR013930">
    <property type="entry name" value="RPAP1_N"/>
</dbReference>
<proteinExistence type="inferred from homology"/>
<keyword evidence="6" id="KW-1133">Transmembrane helix</keyword>
<evidence type="ECO:0000313" key="11">
    <source>
        <dbReference type="Proteomes" id="UP001222027"/>
    </source>
</evidence>
<keyword evidence="11" id="KW-1185">Reference proteome</keyword>
<protein>
    <recommendedName>
        <fullName evidence="12">Transcriptional elongation regulator MINIYO</fullName>
    </recommendedName>
</protein>
<dbReference type="InterPro" id="IPR057989">
    <property type="entry name" value="TPR_RPAP1/MINIYO-like"/>
</dbReference>
<sequence length="1565" mass="174734">MEAERSAKKSRPSNKPRGAAFALKKIVHELQHAPGLVGGIVEKGFPPSGEGSRKPYAVPLPRPTVLPFPVARHRSHGPHWAPVGSASVDAEEDDMEEDKDETYSDPIASFADPIERKKKESLDFSRWKEFVPQDDTSVPQSKKEAKADAGKVIQVKKSSAISEGWKEAIPRTSSPNVDVLDSEEMTLRDLMNSNFSAATTTIEPKSIMGKLEYDAPRASDLDSSYAVNDGPARPGQNHVINDEEMTEADNQGSSSLMDDIDAENLSRLKQMSVEEIAEARAEIMEKMDSALVKMLSRRGQNKLRSRNGIGHKQNKGQQVLVSAKLAESGKSAKPTATPGDLISKIESNNSWKAWSERVEKVRSLRFSLDGNVLEIDSTQHILSGDKPDVGPYSVENVAERDLLRTEGDPAAVGYTINEAVALTRSMIPGQRAIALQLLASVLSKALHNLQHMDKCSHVRKTNPVDYFVDWQAVWAFVLGPEPQMVLSLRIALDDNHDSVVMACCKTIQSILSFDINEIFFDTAEKVPSKKNTFMAPVFRTRPEADGGFLHGGYWKYNTKPSNILLTNEQNSEDDENEEKHTIQDDVVVAGQDVASGLVRMGVLPRICNLLEMDPLPALEESLVSIVVAVARHSPTCADAVMKCPNLIQTVVKIVTKQGVERYPSQIKAVLLLKVLSQANKQVCLDFVRRGVFQQAMWHWYKNVFTLESWVKSGREYCKLTSALMVEQLRLWRVFIQYGFCVTYFVDFFPAMCLWLGPPTFTKIIGNDILGEFTSITTEAYLVLEALAQKLPNLHSTEKVNKQTIDLSVDAAEFWSWNHVSPMIDLAIRWLSLRDIPYISSLIADPKKRMSHVEVASMASLLWVISAVLHMLCGILVRAFAFSGTHNKMDKKNSSLPWLHHFVLKIGLKIIKNGFLDFLHSSTYEFEDFSTENGSLARVLCLLRQQKNVDVSLSSVSCLRGLVQISQLVDEHVQRAKTINNDQSFTEGMLGLPEKTLEEGIIRSAQNDLLHVLTLFIDALSSEWQVLQSVEMFGRGGPAPGIGFGWGSCGGGFWSLNVLLAQIDSQLILSLYNIIPIVSENDLIQVESIRPDNAITLQRINSMLGICLLAGPGDEATLDKALDYLFHLPVLKYLGFCVNHFLSHIKFSNASDLQYGEEDYIFFSEILKLHYRERWLIAKRKTTTQVHNDDIHKRSHALETIHEEIEPQAAVSKDHSSNGLLVEWAYQRLPLPMHWFLSAVCIMGDLKKTATCSPADVVDVAKSGLFFLLGLEVMSSFLCSTSRDSLISGIPLVWKLHALSMALHVNMDVLGEERSGNVFKTLQDMYGQHIDQLKCGNMTRKDEEYRDFVAFSSEAQVSGSQEVLNFQTIHESYNTFVEDIVEQFCAISYGDIIYGRQLAVYLHRVVEASVRLAMWNALSNIHALELLPPIGKCIAGAEGYLEPVEDKEEILEAYAKSWISGSLEKAATRESVSFTLAMHHLSCFIFNTSASEKLATRNKLAKSLLRSYSQKQHQETMLLTLLRYGLLFSQEPTYKTEVVRRLVVLKEACEGNSSLLAMVEKLESSG</sequence>
<evidence type="ECO:0000256" key="2">
    <source>
        <dbReference type="ARBA" id="ARBA00009953"/>
    </source>
</evidence>
<evidence type="ECO:0000259" key="8">
    <source>
        <dbReference type="Pfam" id="PF08621"/>
    </source>
</evidence>
<comment type="subcellular location">
    <subcellularLocation>
        <location evidence="1">Nucleus</location>
    </subcellularLocation>
</comment>
<feature type="transmembrane region" description="Helical" evidence="6">
    <location>
        <begin position="734"/>
        <end position="756"/>
    </location>
</feature>
<comment type="similarity">
    <text evidence="2">Belongs to the RPAP1 family.</text>
</comment>
<feature type="domain" description="RPAP1 C-terminal" evidence="7">
    <location>
        <begin position="363"/>
        <end position="445"/>
    </location>
</feature>
<dbReference type="Pfam" id="PF08621">
    <property type="entry name" value="RPAP1_N"/>
    <property type="match status" value="1"/>
</dbReference>
<accession>A0AAV8QPN4</accession>
<evidence type="ECO:0000313" key="10">
    <source>
        <dbReference type="EMBL" id="KAJ8478202.1"/>
    </source>
</evidence>
<keyword evidence="6" id="KW-0472">Membrane</keyword>
<feature type="domain" description="RPAP1/MINIYO-like TPR repeats" evidence="9">
    <location>
        <begin position="1370"/>
        <end position="1490"/>
    </location>
</feature>
<dbReference type="InterPro" id="IPR055326">
    <property type="entry name" value="MINIYO"/>
</dbReference>
<feature type="compositionally biased region" description="Acidic residues" evidence="5">
    <location>
        <begin position="89"/>
        <end position="100"/>
    </location>
</feature>
<comment type="caution">
    <text evidence="10">The sequence shown here is derived from an EMBL/GenBank/DDBJ whole genome shotgun (WGS) entry which is preliminary data.</text>
</comment>